<dbReference type="Proteomes" id="UP000005010">
    <property type="component" value="Chromosome"/>
</dbReference>
<dbReference type="InterPro" id="IPR056470">
    <property type="entry name" value="BesD/HalB-like"/>
</dbReference>
<keyword evidence="1" id="KW-0408">Iron</keyword>
<dbReference type="HOGENOM" id="CLU_074949_0_0_7"/>
<dbReference type="KEGG" id="hce:HCW_08520"/>
<dbReference type="Pfam" id="PF23169">
    <property type="entry name" value="HalD"/>
    <property type="match status" value="1"/>
</dbReference>
<evidence type="ECO:0000313" key="3">
    <source>
        <dbReference type="EMBL" id="AFI04959.1"/>
    </source>
</evidence>
<sequence>MQIINTQYTLNNTTFRENCKGILQKDGIMILPHFIEPQVLEQIKQEALAKEHLAYYTQNTHNIYLQKKDNNFSDSHIRNLDLMSEKGCITDNYINSDSPLRELYNSSDLKDFLAFVLEEENLYPYADKLSSINIHYAKDNQGLNWHFDNSSFAVTLLIQKPLGGGEFCFVKDVRDSKHDDMGYDLAHKIVSSTWSYQSLGQDEGTLVLFRGRDSLHKVNKTKGEVCRILCVFAYNNEPNISLSQEAMQTFYGKVG</sequence>
<keyword evidence="4" id="KW-1185">Reference proteome</keyword>
<comment type="similarity">
    <text evidence="1">Belongs to the iron/ascorbate-dependent oxidoreductase family.</text>
</comment>
<dbReference type="RefSeq" id="WP_014661821.1">
    <property type="nucleotide sequence ID" value="NC_017737.1"/>
</dbReference>
<dbReference type="Gene3D" id="2.60.120.620">
    <property type="entry name" value="q2cbj1_9rhob like domain"/>
    <property type="match status" value="1"/>
</dbReference>
<protein>
    <recommendedName>
        <fullName evidence="2">Fe2OG dioxygenase domain-containing protein</fullName>
    </recommendedName>
</protein>
<keyword evidence="1" id="KW-0560">Oxidoreductase</keyword>
<keyword evidence="1" id="KW-0479">Metal-binding</keyword>
<accession>I0EPU0</accession>
<dbReference type="AlphaFoldDB" id="I0EPU0"/>
<dbReference type="InterPro" id="IPR005123">
    <property type="entry name" value="Oxoglu/Fe-dep_dioxygenase_dom"/>
</dbReference>
<proteinExistence type="inferred from homology"/>
<dbReference type="EMBL" id="CP003479">
    <property type="protein sequence ID" value="AFI04959.1"/>
    <property type="molecule type" value="Genomic_DNA"/>
</dbReference>
<evidence type="ECO:0000259" key="2">
    <source>
        <dbReference type="PROSITE" id="PS51471"/>
    </source>
</evidence>
<dbReference type="GO" id="GO:0046872">
    <property type="term" value="F:metal ion binding"/>
    <property type="evidence" value="ECO:0007669"/>
    <property type="project" value="UniProtKB-KW"/>
</dbReference>
<dbReference type="GO" id="GO:0016491">
    <property type="term" value="F:oxidoreductase activity"/>
    <property type="evidence" value="ECO:0007669"/>
    <property type="project" value="UniProtKB-KW"/>
</dbReference>
<feature type="domain" description="Fe2OG dioxygenase" evidence="2">
    <location>
        <begin position="112"/>
        <end position="238"/>
    </location>
</feature>
<dbReference type="STRING" id="182217.HCW_08520"/>
<evidence type="ECO:0000313" key="4">
    <source>
        <dbReference type="Proteomes" id="UP000005010"/>
    </source>
</evidence>
<dbReference type="PATRIC" id="fig|182217.3.peg.1808"/>
<dbReference type="PROSITE" id="PS51471">
    <property type="entry name" value="FE2OG_OXY"/>
    <property type="match status" value="1"/>
</dbReference>
<gene>
    <name evidence="3" type="ordered locus">HCW_08520</name>
</gene>
<dbReference type="SUPFAM" id="SSF51197">
    <property type="entry name" value="Clavaminate synthase-like"/>
    <property type="match status" value="1"/>
</dbReference>
<dbReference type="eggNOG" id="COG3128">
    <property type="taxonomic scope" value="Bacteria"/>
</dbReference>
<reference evidence="4" key="1">
    <citation type="submission" date="2012-04" db="EMBL/GenBank/DDBJ databases">
        <title>Complete genome sequence of Helicobacter cetorum strain MIT 00-7128.</title>
        <authorList>
            <person name="Kersulyte D."/>
            <person name="Berg D.E."/>
        </authorList>
    </citation>
    <scope>NUCLEOTIDE SEQUENCE [LARGE SCALE GENOMIC DNA]</scope>
    <source>
        <strain evidence="4">MIT 00-7128</strain>
    </source>
</reference>
<name>I0EPU0_HELC0</name>
<organism evidence="3 4">
    <name type="scientific">Helicobacter cetorum (strain ATCC BAA-429 / MIT 00-7128)</name>
    <dbReference type="NCBI Taxonomy" id="182217"/>
    <lineage>
        <taxon>Bacteria</taxon>
        <taxon>Pseudomonadati</taxon>
        <taxon>Campylobacterota</taxon>
        <taxon>Epsilonproteobacteria</taxon>
        <taxon>Campylobacterales</taxon>
        <taxon>Helicobacteraceae</taxon>
        <taxon>Helicobacter</taxon>
    </lineage>
</organism>
<evidence type="ECO:0000256" key="1">
    <source>
        <dbReference type="RuleBase" id="RU003682"/>
    </source>
</evidence>